<dbReference type="EMBL" id="KL584766">
    <property type="protein sequence ID" value="KEQ93415.1"/>
    <property type="molecule type" value="Genomic_DNA"/>
</dbReference>
<proteinExistence type="predicted"/>
<dbReference type="AlphaFoldDB" id="A0A074Y6S5"/>
<keyword evidence="3" id="KW-1185">Reference proteome</keyword>
<accession>A0A074Y6S5</accession>
<dbReference type="RefSeq" id="XP_013341880.1">
    <property type="nucleotide sequence ID" value="XM_013486426.1"/>
</dbReference>
<dbReference type="InParanoid" id="A0A074Y6S5"/>
<dbReference type="Proteomes" id="UP000030641">
    <property type="component" value="Unassembled WGS sequence"/>
</dbReference>
<feature type="region of interest" description="Disordered" evidence="1">
    <location>
        <begin position="17"/>
        <end position="44"/>
    </location>
</feature>
<protein>
    <submittedName>
        <fullName evidence="2">Uncharacterized protein</fullName>
    </submittedName>
</protein>
<feature type="compositionally biased region" description="Polar residues" evidence="1">
    <location>
        <begin position="17"/>
        <end position="28"/>
    </location>
</feature>
<reference evidence="2 3" key="1">
    <citation type="journal article" date="2014" name="BMC Genomics">
        <title>Genome sequencing of four Aureobasidium pullulans varieties: biotechnological potential, stress tolerance, and description of new species.</title>
        <authorList>
            <person name="Gostin Ar C."/>
            <person name="Ohm R.A."/>
            <person name="Kogej T."/>
            <person name="Sonjak S."/>
            <person name="Turk M."/>
            <person name="Zajc J."/>
            <person name="Zalar P."/>
            <person name="Grube M."/>
            <person name="Sun H."/>
            <person name="Han J."/>
            <person name="Sharma A."/>
            <person name="Chiniquy J."/>
            <person name="Ngan C.Y."/>
            <person name="Lipzen A."/>
            <person name="Barry K."/>
            <person name="Grigoriev I.V."/>
            <person name="Gunde-Cimerman N."/>
        </authorList>
    </citation>
    <scope>NUCLEOTIDE SEQUENCE [LARGE SCALE GENOMIC DNA]</scope>
    <source>
        <strain evidence="2 3">EXF-2481</strain>
    </source>
</reference>
<dbReference type="GeneID" id="25372167"/>
<dbReference type="OrthoDB" id="3882806at2759"/>
<sequence>MGASSAGQCLAFKVGSNNQKTRVSYQQPTHEEDSQGEESRIVPQNALRHTPVEREYVNHLKSLLMCVSETLARRPWPHFARRADGESNAEGKRARKERKALQRDEYLLNGFRKRIEKGWPKPVKGLTYGYAVASSTECVQSIVSIVDKAYLLEESPVDNGDRGISAESLESLENCLKIRDIYDQWRATDPSDLE</sequence>
<evidence type="ECO:0000313" key="2">
    <source>
        <dbReference type="EMBL" id="KEQ93415.1"/>
    </source>
</evidence>
<dbReference type="HOGENOM" id="CLU_1402174_0_0_1"/>
<name>A0A074Y6S5_AURSE</name>
<evidence type="ECO:0000313" key="3">
    <source>
        <dbReference type="Proteomes" id="UP000030641"/>
    </source>
</evidence>
<evidence type="ECO:0000256" key="1">
    <source>
        <dbReference type="SAM" id="MobiDB-lite"/>
    </source>
</evidence>
<feature type="compositionally biased region" description="Basic and acidic residues" evidence="1">
    <location>
        <begin position="29"/>
        <end position="40"/>
    </location>
</feature>
<organism evidence="2 3">
    <name type="scientific">Aureobasidium subglaciale (strain EXF-2481)</name>
    <name type="common">Aureobasidium pullulans var. subglaciale</name>
    <dbReference type="NCBI Taxonomy" id="1043005"/>
    <lineage>
        <taxon>Eukaryota</taxon>
        <taxon>Fungi</taxon>
        <taxon>Dikarya</taxon>
        <taxon>Ascomycota</taxon>
        <taxon>Pezizomycotina</taxon>
        <taxon>Dothideomycetes</taxon>
        <taxon>Dothideomycetidae</taxon>
        <taxon>Dothideales</taxon>
        <taxon>Saccotheciaceae</taxon>
        <taxon>Aureobasidium</taxon>
    </lineage>
</organism>
<gene>
    <name evidence="2" type="ORF">AUEXF2481DRAFT_90611</name>
</gene>